<dbReference type="InterPro" id="IPR039776">
    <property type="entry name" value="Pds5"/>
</dbReference>
<dbReference type="SUPFAM" id="SSF48371">
    <property type="entry name" value="ARM repeat"/>
    <property type="match status" value="1"/>
</dbReference>
<evidence type="ECO:0000256" key="4">
    <source>
        <dbReference type="ARBA" id="ARBA00023242"/>
    </source>
</evidence>
<protein>
    <submittedName>
        <fullName evidence="7">Uncharacterized protein</fullName>
    </submittedName>
</protein>
<proteinExistence type="predicted"/>
<sequence length="974" mass="105859">MPLTAAQRGDALEQVLCSIYEVYVVEPALVARVLPHLQEDLLSADIDRRRSVTALVGELLAHCPGESSGSVAGRRELLVCSNPLLVDRHRDRLSDADDGVRLAALDGAAALLQTAVSVTEQPCFQSLVVAAESYVAKLAERSLDPNETIRARVVEVVTRTGSSGSGLRLVQEVLPEVCRRVVDKKAVVREACAEAMAKLYARHALPRWISGQGAGDLAWLPQQLCEAYLTFSRGRLGHIAQLEEHIEQHVLGCGAKMEVSQRALAMLGFVSSVLRGQEAAVQGLHLLLARKADANAALLAFVSQRSKHASPLLADAAKGALVPFASEAPVPDEARKLFDRLARHSPTFEERSSAHELLPQLAAMNAVRDKSLWTHLGLLLDPCIDESTEGLWDPLAELDRLLRIHDLGTLTPLVRRALLCTWLLPDQVQTLVELWNGTQDLPEGLDLAELRRSLAQLPKYFTGAFLPQAEALMELLGQPAEATAALKALAGIAKRGQAMDFPATLEDVEGKCFLLLSAIEAAENCGSACRKAVRTLWLFPDAQRLPLARLLLLASGQCFEMGKQITALNLAAALYEQDFPGSKLFRHLEQRDDWLERGRRFLAGPEAPERCCAAVELLTSAGSSEDILRALSASSTALVPAEREDRPGEEWCDPLPLHGVCFSLRALRSGRIAVSTRLLAQLAAKMDACLSSRATGDADRLVKLLQSLQKPVSARLRFPDRLRLFSTLPLMFAFAPLKRHRDIMQRMLQTTLVKAFHDNQEPVLDYCIACFIHFLSNLELFQFEASAAASAFQRSSKLCSFLCDALLRHDMAHIKGEFASVTLQVCDRVRYFVDRERPDADLVQKASSVLRYVVEKQWPGWAESGGPGRGSMPAELFCVREGLTPGPEDQALTTANQEVLVTPKGKRSAPPLVTSVARPMGTVGTDMGGSGEGGSGNGHVSGLSGGSGLGKLPITALAVPPAWSKVSLKRPRKS</sequence>
<evidence type="ECO:0000313" key="7">
    <source>
        <dbReference type="EMBL" id="CAJ1380271.1"/>
    </source>
</evidence>
<keyword evidence="5" id="KW-0131">Cell cycle</keyword>
<keyword evidence="8" id="KW-1185">Reference proteome</keyword>
<dbReference type="GO" id="GO:0005634">
    <property type="term" value="C:nucleus"/>
    <property type="evidence" value="ECO:0007669"/>
    <property type="project" value="UniProtKB-SubCell"/>
</dbReference>
<feature type="compositionally biased region" description="Gly residues" evidence="6">
    <location>
        <begin position="926"/>
        <end position="949"/>
    </location>
</feature>
<reference evidence="7" key="1">
    <citation type="submission" date="2023-08" db="EMBL/GenBank/DDBJ databases">
        <authorList>
            <person name="Chen Y."/>
            <person name="Shah S."/>
            <person name="Dougan E. K."/>
            <person name="Thang M."/>
            <person name="Chan C."/>
        </authorList>
    </citation>
    <scope>NUCLEOTIDE SEQUENCE</scope>
</reference>
<keyword evidence="2" id="KW-0132">Cell division</keyword>
<dbReference type="AlphaFoldDB" id="A0AA36I3A6"/>
<keyword evidence="3" id="KW-0498">Mitosis</keyword>
<dbReference type="InterPro" id="IPR016024">
    <property type="entry name" value="ARM-type_fold"/>
</dbReference>
<evidence type="ECO:0000313" key="8">
    <source>
        <dbReference type="Proteomes" id="UP001178507"/>
    </source>
</evidence>
<evidence type="ECO:0000256" key="1">
    <source>
        <dbReference type="ARBA" id="ARBA00004123"/>
    </source>
</evidence>
<dbReference type="PANTHER" id="PTHR12663">
    <property type="entry name" value="ANDROGEN INDUCED INHIBITOR OF PROLIFERATION AS3 / PDS5-RELATED"/>
    <property type="match status" value="1"/>
</dbReference>
<dbReference type="GO" id="GO:0051301">
    <property type="term" value="P:cell division"/>
    <property type="evidence" value="ECO:0007669"/>
    <property type="project" value="UniProtKB-KW"/>
</dbReference>
<dbReference type="Proteomes" id="UP001178507">
    <property type="component" value="Unassembled WGS sequence"/>
</dbReference>
<dbReference type="Gene3D" id="1.25.10.10">
    <property type="entry name" value="Leucine-rich Repeat Variant"/>
    <property type="match status" value="1"/>
</dbReference>
<comment type="subcellular location">
    <subcellularLocation>
        <location evidence="1">Nucleus</location>
    </subcellularLocation>
</comment>
<comment type="caution">
    <text evidence="7">The sequence shown here is derived from an EMBL/GenBank/DDBJ whole genome shotgun (WGS) entry which is preliminary data.</text>
</comment>
<name>A0AA36I3A6_9DINO</name>
<gene>
    <name evidence="7" type="ORF">EVOR1521_LOCUS8254</name>
</gene>
<dbReference type="InterPro" id="IPR011989">
    <property type="entry name" value="ARM-like"/>
</dbReference>
<keyword evidence="4" id="KW-0539">Nucleus</keyword>
<evidence type="ECO:0000256" key="2">
    <source>
        <dbReference type="ARBA" id="ARBA00022618"/>
    </source>
</evidence>
<evidence type="ECO:0000256" key="6">
    <source>
        <dbReference type="SAM" id="MobiDB-lite"/>
    </source>
</evidence>
<organism evidence="7 8">
    <name type="scientific">Effrenium voratum</name>
    <dbReference type="NCBI Taxonomy" id="2562239"/>
    <lineage>
        <taxon>Eukaryota</taxon>
        <taxon>Sar</taxon>
        <taxon>Alveolata</taxon>
        <taxon>Dinophyceae</taxon>
        <taxon>Suessiales</taxon>
        <taxon>Symbiodiniaceae</taxon>
        <taxon>Effrenium</taxon>
    </lineage>
</organism>
<dbReference type="Pfam" id="PF20168">
    <property type="entry name" value="PDS5"/>
    <property type="match status" value="1"/>
</dbReference>
<evidence type="ECO:0000256" key="5">
    <source>
        <dbReference type="ARBA" id="ARBA00023306"/>
    </source>
</evidence>
<evidence type="ECO:0000256" key="3">
    <source>
        <dbReference type="ARBA" id="ARBA00022776"/>
    </source>
</evidence>
<dbReference type="EMBL" id="CAUJNA010000698">
    <property type="protein sequence ID" value="CAJ1380271.1"/>
    <property type="molecule type" value="Genomic_DNA"/>
</dbReference>
<feature type="region of interest" description="Disordered" evidence="6">
    <location>
        <begin position="903"/>
        <end position="951"/>
    </location>
</feature>
<accession>A0AA36I3A6</accession>
<dbReference type="GO" id="GO:0007064">
    <property type="term" value="P:mitotic sister chromatid cohesion"/>
    <property type="evidence" value="ECO:0007669"/>
    <property type="project" value="InterPro"/>
</dbReference>